<dbReference type="RefSeq" id="XP_033453883.1">
    <property type="nucleotide sequence ID" value="XM_033590095.1"/>
</dbReference>
<dbReference type="OrthoDB" id="21416at2759"/>
<reference evidence="1" key="1">
    <citation type="journal article" date="2020" name="Stud. Mycol.">
        <title>101 Dothideomycetes genomes: a test case for predicting lifestyles and emergence of pathogens.</title>
        <authorList>
            <person name="Haridas S."/>
            <person name="Albert R."/>
            <person name="Binder M."/>
            <person name="Bloem J."/>
            <person name="Labutti K."/>
            <person name="Salamov A."/>
            <person name="Andreopoulos B."/>
            <person name="Baker S."/>
            <person name="Barry K."/>
            <person name="Bills G."/>
            <person name="Bluhm B."/>
            <person name="Cannon C."/>
            <person name="Castanera R."/>
            <person name="Culley D."/>
            <person name="Daum C."/>
            <person name="Ezra D."/>
            <person name="Gonzalez J."/>
            <person name="Henrissat B."/>
            <person name="Kuo A."/>
            <person name="Liang C."/>
            <person name="Lipzen A."/>
            <person name="Lutzoni F."/>
            <person name="Magnuson J."/>
            <person name="Mondo S."/>
            <person name="Nolan M."/>
            <person name="Ohm R."/>
            <person name="Pangilinan J."/>
            <person name="Park H.-J."/>
            <person name="Ramirez L."/>
            <person name="Alfaro M."/>
            <person name="Sun H."/>
            <person name="Tritt A."/>
            <person name="Yoshinaga Y."/>
            <person name="Zwiers L.-H."/>
            <person name="Turgeon B."/>
            <person name="Goodwin S."/>
            <person name="Spatafora J."/>
            <person name="Crous P."/>
            <person name="Grigoriev I."/>
        </authorList>
    </citation>
    <scope>NUCLEOTIDE SEQUENCE</scope>
    <source>
        <strain evidence="1">CBS 183.55</strain>
    </source>
</reference>
<dbReference type="GeneID" id="54347750"/>
<name>A0A6A5RYU8_9PLEO</name>
<accession>A0A6A5RYU8</accession>
<evidence type="ECO:0008006" key="3">
    <source>
        <dbReference type="Google" id="ProtNLM"/>
    </source>
</evidence>
<dbReference type="AlphaFoldDB" id="A0A6A5RYU8"/>
<proteinExistence type="predicted"/>
<dbReference type="Proteomes" id="UP000800082">
    <property type="component" value="Unassembled WGS sequence"/>
</dbReference>
<sequence>MSSPGPGKHTSDLWKQAYEALNDDDKGRERLQKLNAIVKQELGKSKIKLQSDDGYRELLGMIQRKPRKLESRKSTEKIGTVCSSMMKIEDIVATGANIGGRYVAIPAAALFSAFAMNEIYMTERAAIFEVAETVAGYVVLNKKTQDWMAVRTTDDVDMRELKESLQSVFISLYKAIFFVSVHLMLSFNGDFQWLKNVAKYCDWAGQLETLNKRQHRVSLFMHSKEWQEASNPPINRAPHKRDVEKIMGPGPHNPLHWAAALGVPDQIIFLVVTEERVPNECVN</sequence>
<keyword evidence="2" id="KW-1185">Reference proteome</keyword>
<evidence type="ECO:0000313" key="2">
    <source>
        <dbReference type="Proteomes" id="UP000800082"/>
    </source>
</evidence>
<protein>
    <recommendedName>
        <fullName evidence="3">NWD NACHT-NTPase N-terminal domain-containing protein</fullName>
    </recommendedName>
</protein>
<gene>
    <name evidence="1" type="ORF">M421DRAFT_395750</name>
</gene>
<dbReference type="EMBL" id="ML978957">
    <property type="protein sequence ID" value="KAF1933635.1"/>
    <property type="molecule type" value="Genomic_DNA"/>
</dbReference>
<organism evidence="1 2">
    <name type="scientific">Didymella exigua CBS 183.55</name>
    <dbReference type="NCBI Taxonomy" id="1150837"/>
    <lineage>
        <taxon>Eukaryota</taxon>
        <taxon>Fungi</taxon>
        <taxon>Dikarya</taxon>
        <taxon>Ascomycota</taxon>
        <taxon>Pezizomycotina</taxon>
        <taxon>Dothideomycetes</taxon>
        <taxon>Pleosporomycetidae</taxon>
        <taxon>Pleosporales</taxon>
        <taxon>Pleosporineae</taxon>
        <taxon>Didymellaceae</taxon>
        <taxon>Didymella</taxon>
    </lineage>
</organism>
<evidence type="ECO:0000313" key="1">
    <source>
        <dbReference type="EMBL" id="KAF1933635.1"/>
    </source>
</evidence>